<evidence type="ECO:0000313" key="3">
    <source>
        <dbReference type="Proteomes" id="UP000077266"/>
    </source>
</evidence>
<accession>A0A165AT84</accession>
<dbReference type="AlphaFoldDB" id="A0A165AT84"/>
<evidence type="ECO:0000256" key="1">
    <source>
        <dbReference type="SAM" id="MobiDB-lite"/>
    </source>
</evidence>
<reference evidence="2 3" key="1">
    <citation type="journal article" date="2016" name="Mol. Biol. Evol.">
        <title>Comparative Genomics of Early-Diverging Mushroom-Forming Fungi Provides Insights into the Origins of Lignocellulose Decay Capabilities.</title>
        <authorList>
            <person name="Nagy L.G."/>
            <person name="Riley R."/>
            <person name="Tritt A."/>
            <person name="Adam C."/>
            <person name="Daum C."/>
            <person name="Floudas D."/>
            <person name="Sun H."/>
            <person name="Yadav J.S."/>
            <person name="Pangilinan J."/>
            <person name="Larsson K.H."/>
            <person name="Matsuura K."/>
            <person name="Barry K."/>
            <person name="Labutti K."/>
            <person name="Kuo R."/>
            <person name="Ohm R.A."/>
            <person name="Bhattacharya S.S."/>
            <person name="Shirouzu T."/>
            <person name="Yoshinaga Y."/>
            <person name="Martin F.M."/>
            <person name="Grigoriev I.V."/>
            <person name="Hibbett D.S."/>
        </authorList>
    </citation>
    <scope>NUCLEOTIDE SEQUENCE [LARGE SCALE GENOMIC DNA]</scope>
    <source>
        <strain evidence="2 3">HHB12029</strain>
    </source>
</reference>
<gene>
    <name evidence="2" type="ORF">EXIGLDRAFT_782431</name>
</gene>
<keyword evidence="3" id="KW-1185">Reference proteome</keyword>
<sequence>MELTVESGDGYTKTLHWTADELCGPAECDSETYWDQFEQFSRLQHLRDSVQDVTLAHAFLPVIFALEELPTLRHIEIDLDEFTAPFWMTRAPEDANDYVDGDRTPPERPTSLPSQRRDDPSCATDSNESYFDGDPRLHSDCERSAEEFALLNAFDEEEEEHTLQCPALETVVLRTSHSQTRVSTRQLAHFGRALGLLDRAEGNRPRLRLLGVELSSAKYGKLHLQVFDEVEQVVGAF</sequence>
<protein>
    <submittedName>
        <fullName evidence="2">Uncharacterized protein</fullName>
    </submittedName>
</protein>
<dbReference type="Proteomes" id="UP000077266">
    <property type="component" value="Unassembled WGS sequence"/>
</dbReference>
<evidence type="ECO:0000313" key="2">
    <source>
        <dbReference type="EMBL" id="KZV79382.1"/>
    </source>
</evidence>
<feature type="region of interest" description="Disordered" evidence="1">
    <location>
        <begin position="94"/>
        <end position="135"/>
    </location>
</feature>
<dbReference type="EMBL" id="KV426629">
    <property type="protein sequence ID" value="KZV79382.1"/>
    <property type="molecule type" value="Genomic_DNA"/>
</dbReference>
<organism evidence="2 3">
    <name type="scientific">Exidia glandulosa HHB12029</name>
    <dbReference type="NCBI Taxonomy" id="1314781"/>
    <lineage>
        <taxon>Eukaryota</taxon>
        <taxon>Fungi</taxon>
        <taxon>Dikarya</taxon>
        <taxon>Basidiomycota</taxon>
        <taxon>Agaricomycotina</taxon>
        <taxon>Agaricomycetes</taxon>
        <taxon>Auriculariales</taxon>
        <taxon>Exidiaceae</taxon>
        <taxon>Exidia</taxon>
    </lineage>
</organism>
<name>A0A165AT84_EXIGL</name>
<dbReference type="InParanoid" id="A0A165AT84"/>
<dbReference type="OrthoDB" id="10634277at2759"/>
<proteinExistence type="predicted"/>